<reference evidence="2" key="1">
    <citation type="submission" date="2022-10" db="EMBL/GenBank/DDBJ databases">
        <title>Novel sulphate-reducing endosymbionts in the free-living metamonad Anaeramoeba.</title>
        <authorList>
            <person name="Jerlstrom-Hultqvist J."/>
            <person name="Cepicka I."/>
            <person name="Gallot-Lavallee L."/>
            <person name="Salas-Leiva D."/>
            <person name="Curtis B.A."/>
            <person name="Zahonova K."/>
            <person name="Pipaliya S."/>
            <person name="Dacks J."/>
            <person name="Roger A.J."/>
        </authorList>
    </citation>
    <scope>NUCLEOTIDE SEQUENCE</scope>
    <source>
        <strain evidence="2">BMAN</strain>
    </source>
</reference>
<proteinExistence type="predicted"/>
<evidence type="ECO:0000256" key="1">
    <source>
        <dbReference type="SAM" id="Phobius"/>
    </source>
</evidence>
<keyword evidence="3" id="KW-1185">Reference proteome</keyword>
<sequence>MLKRKMKKLLPVFLYLIIFFSGFILGIAITETTETTETIKKMEEKPKNRKWATKENGMDVCILMVDRTKLDHYPQGQYVEKNNLIPDYSSSVYHNYNYAKQLGHKFFRMSSFHKENNEEYFPPELQESCLKCRDPHWDRVSGIYYVLKNLECDGVVYIKPGIIIDDFLFDIKDVFKVYSEDEKKEVSFIIPRKSLNDESDLDLDVLFIINNEKALEILREWYNTPITNPSLNKYLKTKDSDNVVFKQAIFSNDKYRSFIMTIPKLTSQNALHSQDLFIKSEKIVSKNGLADYVISSFCYNAHKSYKKKINDASLDPKVFCVDD</sequence>
<protein>
    <submittedName>
        <fullName evidence="2">Uncharacterized protein</fullName>
    </submittedName>
</protein>
<dbReference type="AlphaFoldDB" id="A0A9Q0L850"/>
<name>A0A9Q0L850_ANAIG</name>
<comment type="caution">
    <text evidence="2">The sequence shown here is derived from an EMBL/GenBank/DDBJ whole genome shotgun (WGS) entry which is preliminary data.</text>
</comment>
<gene>
    <name evidence="2" type="ORF">M0811_03147</name>
</gene>
<organism evidence="2 3">
    <name type="scientific">Anaeramoeba ignava</name>
    <name type="common">Anaerobic marine amoeba</name>
    <dbReference type="NCBI Taxonomy" id="1746090"/>
    <lineage>
        <taxon>Eukaryota</taxon>
        <taxon>Metamonada</taxon>
        <taxon>Anaeramoebidae</taxon>
        <taxon>Anaeramoeba</taxon>
    </lineage>
</organism>
<keyword evidence="1" id="KW-0812">Transmembrane</keyword>
<evidence type="ECO:0000313" key="2">
    <source>
        <dbReference type="EMBL" id="KAJ5066803.1"/>
    </source>
</evidence>
<keyword evidence="1" id="KW-0472">Membrane</keyword>
<evidence type="ECO:0000313" key="3">
    <source>
        <dbReference type="Proteomes" id="UP001149090"/>
    </source>
</evidence>
<accession>A0A9Q0L850</accession>
<keyword evidence="1" id="KW-1133">Transmembrane helix</keyword>
<dbReference type="Proteomes" id="UP001149090">
    <property type="component" value="Unassembled WGS sequence"/>
</dbReference>
<dbReference type="EMBL" id="JAPDFW010000136">
    <property type="protein sequence ID" value="KAJ5066803.1"/>
    <property type="molecule type" value="Genomic_DNA"/>
</dbReference>
<feature type="transmembrane region" description="Helical" evidence="1">
    <location>
        <begin position="12"/>
        <end position="30"/>
    </location>
</feature>